<dbReference type="Proteomes" id="UP000000657">
    <property type="component" value="Chromosome"/>
</dbReference>
<dbReference type="HOGENOM" id="CLU_2879298_0_0_11"/>
<reference evidence="2 3" key="1">
    <citation type="journal article" date="2007" name="Genome Res.">
        <title>Genome characteristics of facultatively symbiotic Frankia sp. strains reflect host range and host plant biogeography.</title>
        <authorList>
            <person name="Normand P."/>
            <person name="Lapierre P."/>
            <person name="Tisa L.S."/>
            <person name="Gogarten J.P."/>
            <person name="Alloisio N."/>
            <person name="Bagnarol E."/>
            <person name="Bassi C.A."/>
            <person name="Berry A.M."/>
            <person name="Bickhart D.M."/>
            <person name="Choisne N."/>
            <person name="Couloux A."/>
            <person name="Cournoyer B."/>
            <person name="Cruveiller S."/>
            <person name="Daubin V."/>
            <person name="Demange N."/>
            <person name="Francino M.P."/>
            <person name="Goltsman E."/>
            <person name="Huang Y."/>
            <person name="Kopp O.R."/>
            <person name="Labarre L."/>
            <person name="Lapidus A."/>
            <person name="Lavire C."/>
            <person name="Marechal J."/>
            <person name="Martinez M."/>
            <person name="Mastronunzio J.E."/>
            <person name="Mullin B.C."/>
            <person name="Niemann J."/>
            <person name="Pujic P."/>
            <person name="Rawnsley T."/>
            <person name="Rouy Z."/>
            <person name="Schenowitz C."/>
            <person name="Sellstedt A."/>
            <person name="Tavares F."/>
            <person name="Tomkins J.P."/>
            <person name="Vallenet D."/>
            <person name="Valverde C."/>
            <person name="Wall L.G."/>
            <person name="Wang Y."/>
            <person name="Medigue C."/>
            <person name="Benson D.R."/>
        </authorList>
    </citation>
    <scope>NUCLEOTIDE SEQUENCE [LARGE SCALE GENOMIC DNA]</scope>
    <source>
        <strain evidence="3">DSM 45986 / CECT 9034 / ACN14a</strain>
    </source>
</reference>
<evidence type="ECO:0000313" key="2">
    <source>
        <dbReference type="EMBL" id="CAJ61335.1"/>
    </source>
</evidence>
<feature type="region of interest" description="Disordered" evidence="1">
    <location>
        <begin position="1"/>
        <end position="63"/>
    </location>
</feature>
<keyword evidence="3" id="KW-1185">Reference proteome</keyword>
<accession>Q0RMB6</accession>
<organism evidence="2 3">
    <name type="scientific">Frankia alni (strain DSM 45986 / CECT 9034 / ACN14a)</name>
    <dbReference type="NCBI Taxonomy" id="326424"/>
    <lineage>
        <taxon>Bacteria</taxon>
        <taxon>Bacillati</taxon>
        <taxon>Actinomycetota</taxon>
        <taxon>Actinomycetes</taxon>
        <taxon>Frankiales</taxon>
        <taxon>Frankiaceae</taxon>
        <taxon>Frankia</taxon>
    </lineage>
</organism>
<protein>
    <submittedName>
        <fullName evidence="2">Uncharacterized protein</fullName>
    </submittedName>
</protein>
<sequence>MPAGEGRRPSGGSGMAPSLAGRQLLGASSCQGGESGAVERLSRQPSRSCGAPHGRHPACCTVT</sequence>
<gene>
    <name evidence="2" type="ordered locus">FRAAL2689</name>
</gene>
<dbReference type="KEGG" id="fal:FRAAL2689"/>
<dbReference type="AlphaFoldDB" id="Q0RMB6"/>
<evidence type="ECO:0000256" key="1">
    <source>
        <dbReference type="SAM" id="MobiDB-lite"/>
    </source>
</evidence>
<dbReference type="EMBL" id="CT573213">
    <property type="protein sequence ID" value="CAJ61335.1"/>
    <property type="molecule type" value="Genomic_DNA"/>
</dbReference>
<evidence type="ECO:0000313" key="3">
    <source>
        <dbReference type="Proteomes" id="UP000000657"/>
    </source>
</evidence>
<proteinExistence type="predicted"/>
<name>Q0RMB6_FRAAA</name>